<keyword evidence="1" id="KW-0472">Membrane</keyword>
<accession>A0A8H5TRA4</accession>
<keyword evidence="1" id="KW-0812">Transmembrane</keyword>
<dbReference type="Proteomes" id="UP000567885">
    <property type="component" value="Unassembled WGS sequence"/>
</dbReference>
<dbReference type="OrthoDB" id="443402at2759"/>
<gene>
    <name evidence="2" type="ORF">FHETE_2424</name>
</gene>
<keyword evidence="1" id="KW-1133">Transmembrane helix</keyword>
<name>A0A8H5TRA4_FUSHE</name>
<proteinExistence type="predicted"/>
<sequence>MEDLTYSNMTRYVVTKLEANSEFDRFRQRHPETASAYAHAIAEQANGAFLWLTVVVSSLLMGLIAGGRPEDLQIRLGQLASELQPLYERILDTIPSIYREDAARFLKLVSTYTEPPSLRLLWYADEVHFMKRVIYYVPGTVSTYDTKVLEGPDVRKKLDDYIKKPYDARLRVSAAYVVSIKLHQNEKSRARDVYGETIFHPLVVMCLSHAVSANPEPREETVRLLDYVRDTFAKTYTLVSEQSRSRVKRGSWQQRLPEIKTPRYVRDLDQEFLCLSTVFGVKEYIDAKANRQALVIIARRKTKGSHVGQVKLPWISWMLYESPVAQTSLFSLVRLADRRSPSIIKLLLGRGIEPSKAIYQIGNRKSTAWEEVLASAISEAEMGLSHEERSSVTECICLMIAKGAKVNSGTVERAFNISKECLAPRYLAWDSKKPIDAGSRAGIGTPTVLLHGIYKQLKNIRTDPNATFEIESIFALSL</sequence>
<keyword evidence="3" id="KW-1185">Reference proteome</keyword>
<comment type="caution">
    <text evidence="2">The sequence shown here is derived from an EMBL/GenBank/DDBJ whole genome shotgun (WGS) entry which is preliminary data.</text>
</comment>
<dbReference type="PANTHER" id="PTHR10039:SF5">
    <property type="entry name" value="NACHT DOMAIN-CONTAINING PROTEIN"/>
    <property type="match status" value="1"/>
</dbReference>
<dbReference type="PANTHER" id="PTHR10039">
    <property type="entry name" value="AMELOGENIN"/>
    <property type="match status" value="1"/>
</dbReference>
<dbReference type="EMBL" id="JAAGWQ010000037">
    <property type="protein sequence ID" value="KAF5675821.1"/>
    <property type="molecule type" value="Genomic_DNA"/>
</dbReference>
<reference evidence="2 3" key="1">
    <citation type="submission" date="2020-05" db="EMBL/GenBank/DDBJ databases">
        <title>Identification and distribution of gene clusters putatively required for synthesis of sphingolipid metabolism inhibitors in phylogenetically diverse species of the filamentous fungus Fusarium.</title>
        <authorList>
            <person name="Kim H.-S."/>
            <person name="Busman M."/>
            <person name="Brown D.W."/>
            <person name="Divon H."/>
            <person name="Uhlig S."/>
            <person name="Proctor R.H."/>
        </authorList>
    </citation>
    <scope>NUCLEOTIDE SEQUENCE [LARGE SCALE GENOMIC DNA]</scope>
    <source>
        <strain evidence="2 3">NRRL 20693</strain>
    </source>
</reference>
<evidence type="ECO:0000313" key="2">
    <source>
        <dbReference type="EMBL" id="KAF5675821.1"/>
    </source>
</evidence>
<evidence type="ECO:0000313" key="3">
    <source>
        <dbReference type="Proteomes" id="UP000567885"/>
    </source>
</evidence>
<feature type="transmembrane region" description="Helical" evidence="1">
    <location>
        <begin position="48"/>
        <end position="66"/>
    </location>
</feature>
<evidence type="ECO:0000256" key="1">
    <source>
        <dbReference type="SAM" id="Phobius"/>
    </source>
</evidence>
<dbReference type="AlphaFoldDB" id="A0A8H5TRA4"/>
<organism evidence="2 3">
    <name type="scientific">Fusarium heterosporum</name>
    <dbReference type="NCBI Taxonomy" id="42747"/>
    <lineage>
        <taxon>Eukaryota</taxon>
        <taxon>Fungi</taxon>
        <taxon>Dikarya</taxon>
        <taxon>Ascomycota</taxon>
        <taxon>Pezizomycotina</taxon>
        <taxon>Sordariomycetes</taxon>
        <taxon>Hypocreomycetidae</taxon>
        <taxon>Hypocreales</taxon>
        <taxon>Nectriaceae</taxon>
        <taxon>Fusarium</taxon>
        <taxon>Fusarium heterosporum species complex</taxon>
    </lineage>
</organism>
<protein>
    <submittedName>
        <fullName evidence="2">Uncharacterized protein</fullName>
    </submittedName>
</protein>